<organism evidence="2 3">
    <name type="scientific">Methanobacterium spitsbergense</name>
    <dbReference type="NCBI Taxonomy" id="2874285"/>
    <lineage>
        <taxon>Archaea</taxon>
        <taxon>Methanobacteriati</taxon>
        <taxon>Methanobacteriota</taxon>
        <taxon>Methanomada group</taxon>
        <taxon>Methanobacteria</taxon>
        <taxon>Methanobacteriales</taxon>
        <taxon>Methanobacteriaceae</taxon>
        <taxon>Methanobacterium</taxon>
    </lineage>
</organism>
<dbReference type="RefSeq" id="WP_223791182.1">
    <property type="nucleotide sequence ID" value="NZ_JAIOUQ010000007.1"/>
</dbReference>
<dbReference type="Pfam" id="PF07812">
    <property type="entry name" value="TfuA"/>
    <property type="match status" value="1"/>
</dbReference>
<evidence type="ECO:0000313" key="3">
    <source>
        <dbReference type="Proteomes" id="UP000825933"/>
    </source>
</evidence>
<dbReference type="NCBIfam" id="NF033432">
    <property type="entry name" value="ThioGly_TfuA_rel"/>
    <property type="match status" value="1"/>
</dbReference>
<sequence>MKHENKNKNIIVFTGPSLQPTEAKEFLEADYRPPVARDDVIKALRDNPDIIVIIDGVFHKAPAVSHKEIMEAIKKGVIVVGGASMGALRASELDDFGMVGVGMVYRDYRKGVIESDDDVAVVINPETFEQLSEAFISMNYTFKAAMAKGIINKSDFETLIKTAKSIYYPKRNYNKVLKEVDIEEKRKKLIQKFLKDNTIDVKKEDAIAVLKYVKKL</sequence>
<evidence type="ECO:0000259" key="1">
    <source>
        <dbReference type="Pfam" id="PF07812"/>
    </source>
</evidence>
<dbReference type="EMBL" id="JAIOUQ010000007">
    <property type="protein sequence ID" value="MBZ2165572.1"/>
    <property type="molecule type" value="Genomic_DNA"/>
</dbReference>
<name>A0A8T5UNM1_9EURY</name>
<dbReference type="InterPro" id="IPR012924">
    <property type="entry name" value="TfuA_core"/>
</dbReference>
<gene>
    <name evidence="2" type="ORF">K8N75_05900</name>
</gene>
<keyword evidence="3" id="KW-1185">Reference proteome</keyword>
<feature type="domain" description="TfuA-like core" evidence="1">
    <location>
        <begin position="55"/>
        <end position="171"/>
    </location>
</feature>
<protein>
    <submittedName>
        <fullName evidence="2">TfuA-related McrA-glycine thioamidation protein</fullName>
    </submittedName>
</protein>
<comment type="caution">
    <text evidence="2">The sequence shown here is derived from an EMBL/GenBank/DDBJ whole genome shotgun (WGS) entry which is preliminary data.</text>
</comment>
<accession>A0A8T5UNM1</accession>
<evidence type="ECO:0000313" key="2">
    <source>
        <dbReference type="EMBL" id="MBZ2165572.1"/>
    </source>
</evidence>
<reference evidence="3" key="1">
    <citation type="journal article" date="2022" name="Microbiol. Resour. Announc.">
        <title>Draft Genome Sequence of a Methanogenic Archaeon from West Spitsbergen Permafrost.</title>
        <authorList>
            <person name="Trubitsyn V."/>
            <person name="Rivkina E."/>
            <person name="Shcherbakova V."/>
        </authorList>
    </citation>
    <scope>NUCLEOTIDE SEQUENCE [LARGE SCALE GENOMIC DNA]</scope>
    <source>
        <strain evidence="3">VT</strain>
    </source>
</reference>
<dbReference type="AlphaFoldDB" id="A0A8T5UNM1"/>
<proteinExistence type="predicted"/>
<dbReference type="Proteomes" id="UP000825933">
    <property type="component" value="Unassembled WGS sequence"/>
</dbReference>